<name>Q9UXG0_SACSO</name>
<dbReference type="PIR" id="G90226">
    <property type="entry name" value="G90226"/>
</dbReference>
<dbReference type="InterPro" id="IPR038437">
    <property type="entry name" value="GINS_Psf3_sf"/>
</dbReference>
<dbReference type="CDD" id="cd11714">
    <property type="entry name" value="GINS_A_archaea"/>
    <property type="match status" value="1"/>
</dbReference>
<dbReference type="PATRIC" id="fig|2287.9.peg.803"/>
<gene>
    <name evidence="2" type="primary">ORF-c40_009</name>
    <name evidence="3" type="ORF">SSOP1_0803</name>
</gene>
<dbReference type="InterPro" id="IPR021151">
    <property type="entry name" value="GINS_A"/>
</dbReference>
<dbReference type="MINT" id="Q9UXG0"/>
<comment type="interaction">
    <interactant intactId="EBI-8081318">
        <id>Q9UXG0</id>
    </interactant>
    <interactant intactId="EBI-8081298">
        <id>Q9UXG1</id>
        <label>MCM</label>
    </interactant>
    <organismsDiffer>true</organismsDiffer>
    <experiments>5</experiments>
</comment>
<evidence type="ECO:0000313" key="3">
    <source>
        <dbReference type="EMBL" id="SAI84357.1"/>
    </source>
</evidence>
<protein>
    <submittedName>
        <fullName evidence="2">Uncharacterized protein ORF-c40_009</fullName>
    </submittedName>
</protein>
<reference evidence="3" key="3">
    <citation type="submission" date="2016-04" db="EMBL/GenBank/DDBJ databases">
        <authorList>
            <person name="Evans L.H."/>
            <person name="Alamgir A."/>
            <person name="Owens N."/>
            <person name="Weber N.D."/>
            <person name="Virtaneva K."/>
            <person name="Barbian K."/>
            <person name="Babar A."/>
            <person name="Rosenke K."/>
        </authorList>
    </citation>
    <scope>NUCLEOTIDE SEQUENCE</scope>
    <source>
        <strain evidence="3">P1</strain>
    </source>
</reference>
<proteinExistence type="evidence at protein level"/>
<dbReference type="IntAct" id="Q9UXG0">
    <property type="interactions" value="5"/>
</dbReference>
<reference evidence="4" key="2">
    <citation type="submission" date="2016-04" db="EMBL/GenBank/DDBJ databases">
        <authorList>
            <person name="Shah S.A."/>
            <person name="Garrett R.A."/>
        </authorList>
    </citation>
    <scope>NUCLEOTIDE SEQUENCE [LARGE SCALE GENOMIC DNA]</scope>
    <source>
        <strain evidence="4">ATCC 35091 / DSM 1616 / JCM 8930 / NBRC 15331 / P1</strain>
    </source>
</reference>
<evidence type="ECO:0000313" key="2">
    <source>
        <dbReference type="EMBL" id="CAB57530.1"/>
    </source>
</evidence>
<dbReference type="AlphaFoldDB" id="Q9UXG0"/>
<sequence>MGSATSNIRFCIKKKYIMIEVKLRAIKRLSNVYTRRVMIIEDWNGSSITTGNIELVKGSENQLPQWLAIILEGKKVAKIEDKISIEDLGRILFQERQNMNTPASLVPLGKDFTSRVQLYLETLRKDNNVESLEKLRKSIGILNEIIKIRLRKLIQLAFLNIDDQNLINGMTEEELLIYKTIKQLIKELYGDIIGNS</sequence>
<dbReference type="EMBL" id="Y18930">
    <property type="protein sequence ID" value="CAB57530.1"/>
    <property type="molecule type" value="Genomic_DNA"/>
</dbReference>
<dbReference type="Gene3D" id="1.20.58.2050">
    <property type="match status" value="1"/>
</dbReference>
<evidence type="ECO:0000259" key="1">
    <source>
        <dbReference type="Pfam" id="PF05916"/>
    </source>
</evidence>
<comment type="interaction">
    <interactant intactId="EBI-8081318">
        <id>Q9UXG0</id>
    </interactant>
    <interactant intactId="EBI-8081384">
        <id>Q97Z82</id>
        <label>SSO1049</label>
    </interactant>
    <organismsDiffer>true</organismsDiffer>
    <experiments>5</experiments>
</comment>
<feature type="domain" description="GINS subunit" evidence="1">
    <location>
        <begin position="83"/>
        <end position="192"/>
    </location>
</feature>
<dbReference type="Proteomes" id="UP000076770">
    <property type="component" value="Chromosome i"/>
</dbReference>
<comment type="interaction">
    <interactant intactId="EBI-8081318">
        <id>Q9UXG0</id>
    </interactant>
    <interactant intactId="EBI-8081454">
        <id>Q9UWW1</id>
        <label>priL</label>
    </interactant>
    <organismsDiffer>true</organismsDiffer>
    <experiments>3</experiments>
</comment>
<reference evidence="2" key="1">
    <citation type="journal article" date="2000" name="Genome">
        <title>Gene content and organization of a 281-kbp contig from the genome of the extremely thermophilic archaeon, Sulfolobus solfataricus P2.</title>
        <authorList>
            <person name="Charlebois R.L."/>
            <person name="Singh R.K."/>
            <person name="Chan-Weiher C.C.-Y."/>
            <person name="Allard G."/>
            <person name="Chow C."/>
            <person name="Confalonieri F."/>
            <person name="Curtis B."/>
            <person name="Duguet M."/>
            <person name="Erauso G."/>
            <person name="Faguy D."/>
            <person name="Gaasterland T."/>
            <person name="Garrett R.A."/>
            <person name="Gordon P."/>
            <person name="Jeffries A.C."/>
            <person name="Kozera C."/>
            <person name="Kushwaha N."/>
            <person name="Lafleur E."/>
            <person name="Medina N."/>
            <person name="Peng X."/>
            <person name="Penny S.L."/>
            <person name="She Q."/>
            <person name="St Jean A."/>
            <person name="van der Oost J."/>
            <person name="Young F."/>
            <person name="Zivanovic Y."/>
            <person name="Doolittle W.F."/>
            <person name="Ragan M.A."/>
            <person name="Sensen C.W."/>
        </authorList>
    </citation>
    <scope>NUCLEOTIDE SEQUENCE</scope>
    <source>
        <strain evidence="2">P2</strain>
    </source>
</reference>
<dbReference type="EMBL" id="LT549890">
    <property type="protein sequence ID" value="SAI84357.1"/>
    <property type="molecule type" value="Genomic_DNA"/>
</dbReference>
<evidence type="ECO:0000313" key="4">
    <source>
        <dbReference type="Proteomes" id="UP000076770"/>
    </source>
</evidence>
<organism evidence="2">
    <name type="scientific">Saccharolobus solfataricus</name>
    <name type="common">Sulfolobus solfataricus</name>
    <dbReference type="NCBI Taxonomy" id="2287"/>
    <lineage>
        <taxon>Archaea</taxon>
        <taxon>Thermoproteota</taxon>
        <taxon>Thermoprotei</taxon>
        <taxon>Sulfolobales</taxon>
        <taxon>Sulfolobaceae</taxon>
        <taxon>Saccharolobus</taxon>
    </lineage>
</organism>
<dbReference type="Pfam" id="PF05916">
    <property type="entry name" value="Sld5"/>
    <property type="match status" value="1"/>
</dbReference>
<accession>Q9UXG0</accession>